<comment type="caution">
    <text evidence="2">The sequence shown here is derived from an EMBL/GenBank/DDBJ whole genome shotgun (WGS) entry which is preliminary data.</text>
</comment>
<gene>
    <name evidence="2" type="ORF">A2U01_0011444</name>
</gene>
<reference evidence="2 3" key="1">
    <citation type="journal article" date="2018" name="Front. Plant Sci.">
        <title>Red Clover (Trifolium pratense) and Zigzag Clover (T. medium) - A Picture of Genomic Similarities and Differences.</title>
        <authorList>
            <person name="Dluhosova J."/>
            <person name="Istvanek J."/>
            <person name="Nedelnik J."/>
            <person name="Repkova J."/>
        </authorList>
    </citation>
    <scope>NUCLEOTIDE SEQUENCE [LARGE SCALE GENOMIC DNA]</scope>
    <source>
        <strain evidence="3">cv. 10/8</strain>
        <tissue evidence="2">Leaf</tissue>
    </source>
</reference>
<evidence type="ECO:0000313" key="3">
    <source>
        <dbReference type="Proteomes" id="UP000265520"/>
    </source>
</evidence>
<evidence type="ECO:0000313" key="2">
    <source>
        <dbReference type="EMBL" id="MCH90528.1"/>
    </source>
</evidence>
<accession>A0A392MV17</accession>
<proteinExistence type="predicted"/>
<name>A0A392MV17_9FABA</name>
<protein>
    <submittedName>
        <fullName evidence="2">Ribonuclease H protein</fullName>
    </submittedName>
</protein>
<sequence>MDGRTWNSNLKVMNQACLSKLNWKLNSGSDEFWCKVMQGDGEDIDAWSQVWIEEGLRLDQQLNIPSHMLFVRPIMKMDGMLELEWETPERGRAFMWMAMHNRLITNSLKSKMGLCHAMCSHSGDVEETTLHVLRDCPKAMNVWFQLIPVHSRGLFFMGETQQWFSFNLKNSVPWSWSNGWCEFWAVTCRCLWSWRNKELFEEDFARPLNPVHVIMQKVKEYGDASRLNGVMAERSQRITMIPWNALKEGFIKLNTDGACS</sequence>
<dbReference type="InterPro" id="IPR026960">
    <property type="entry name" value="RVT-Znf"/>
</dbReference>
<evidence type="ECO:0000259" key="1">
    <source>
        <dbReference type="Pfam" id="PF13966"/>
    </source>
</evidence>
<feature type="domain" description="Reverse transcriptase zinc-binding" evidence="1">
    <location>
        <begin position="87"/>
        <end position="143"/>
    </location>
</feature>
<dbReference type="AlphaFoldDB" id="A0A392MV17"/>
<dbReference type="Proteomes" id="UP000265520">
    <property type="component" value="Unassembled WGS sequence"/>
</dbReference>
<keyword evidence="3" id="KW-1185">Reference proteome</keyword>
<dbReference type="Pfam" id="PF13966">
    <property type="entry name" value="zf-RVT"/>
    <property type="match status" value="1"/>
</dbReference>
<dbReference type="EMBL" id="LXQA010018511">
    <property type="protein sequence ID" value="MCH90528.1"/>
    <property type="molecule type" value="Genomic_DNA"/>
</dbReference>
<organism evidence="2 3">
    <name type="scientific">Trifolium medium</name>
    <dbReference type="NCBI Taxonomy" id="97028"/>
    <lineage>
        <taxon>Eukaryota</taxon>
        <taxon>Viridiplantae</taxon>
        <taxon>Streptophyta</taxon>
        <taxon>Embryophyta</taxon>
        <taxon>Tracheophyta</taxon>
        <taxon>Spermatophyta</taxon>
        <taxon>Magnoliopsida</taxon>
        <taxon>eudicotyledons</taxon>
        <taxon>Gunneridae</taxon>
        <taxon>Pentapetalae</taxon>
        <taxon>rosids</taxon>
        <taxon>fabids</taxon>
        <taxon>Fabales</taxon>
        <taxon>Fabaceae</taxon>
        <taxon>Papilionoideae</taxon>
        <taxon>50 kb inversion clade</taxon>
        <taxon>NPAAA clade</taxon>
        <taxon>Hologalegina</taxon>
        <taxon>IRL clade</taxon>
        <taxon>Trifolieae</taxon>
        <taxon>Trifolium</taxon>
    </lineage>
</organism>